<dbReference type="Proteomes" id="UP000007646">
    <property type="component" value="Unassembled WGS sequence"/>
</dbReference>
<dbReference type="AlphaFoldDB" id="G3TZX9"/>
<dbReference type="PANTHER" id="PTHR22656">
    <property type="entry name" value="EF-HAND CALCIUM-BINDING DOMAIN-CONTAINING PROTEIN 13"/>
    <property type="match status" value="1"/>
</dbReference>
<gene>
    <name evidence="4" type="primary">EFCAB13</name>
</gene>
<sequence>NLCFIYPLALPDVIENLNNLSKENMNVSDLWNILSGLNNNLKKGEFLAALKLAPVDESDKVQFKEFAEVAKNIHDASRLDELKEADFALNLLEGDMVAGKNLEDFLRNIGIKSPKEEVEKILQSDFVSENNMVNIKDCMRALRDTQKFSNFMALNEAISTLDCMEESYQSGKDKHSDALENTDRPIFTDKALQEILYDSYVEDFRKEVVSSNLKFPDENEIKKTAYILSHVDNGRISIPNLEHALKNLNMNLTEEDFSEALKHCDISENTEVDLKEFLMGLKEIPCFRKSIATQLLLATSQILQNGLIDVSDLKTSLMNDELYGANAILDEVLRHEPEYENGKMTIQEFMTKVSNTLTVPNDADKNQFYNFDINKIEDTAVSELQQRLNAIGIDLAEDKIEMALENTNPNSECVNFKDIIRELTNTDEFIECQRIEDAWKVVDTVSDGKVEIRDLLSTLKTVEKPLNKEQCKVLPNSAADGEHFFKNVNSVFREVAMELTNRNRIDTNLLGCNGQNKKHGTALLFLMSKYFIKTAQYMNFKPLLNKLNCEVGKKKKIQQSTFMKTDVQLTIRRLYVLLSFRNYKQFLGSYNLVTYNCPVPTLVFTDLFQGIATVEKIRNEKMPVNELSSRLLSIGSLLNSKTFQEILRQASIDENSEVSLRQILETLNASKPVPVFEDIHTALNTVNLMNCDRIQVNDLKDAFDDLGIPLKSEEHKMLEKTLDVDAGFRNKVPAIIFIF</sequence>
<dbReference type="PANTHER" id="PTHR22656:SF1">
    <property type="entry name" value="EF-HAND CALCIUM-BINDING DOMAIN-CONTAINING PROTEIN 13"/>
    <property type="match status" value="1"/>
</dbReference>
<dbReference type="Ensembl" id="ENSLAFT00000036808.1">
    <property type="protein sequence ID" value="ENSLAFP00000021137.1"/>
    <property type="gene ID" value="ENSLAFG00000004285.3"/>
</dbReference>
<protein>
    <submittedName>
        <fullName evidence="4">EF-hand calcium binding domain 13</fullName>
    </submittedName>
</protein>
<evidence type="ECO:0000256" key="1">
    <source>
        <dbReference type="ARBA" id="ARBA00022737"/>
    </source>
</evidence>
<keyword evidence="1" id="KW-0677">Repeat</keyword>
<accession>G3TZX9</accession>
<feature type="domain" description="EF-hand" evidence="3">
    <location>
        <begin position="256"/>
        <end position="284"/>
    </location>
</feature>
<keyword evidence="5" id="KW-1185">Reference proteome</keyword>
<feature type="domain" description="EF-hand" evidence="3">
    <location>
        <begin position="434"/>
        <end position="462"/>
    </location>
</feature>
<dbReference type="SUPFAM" id="SSF47473">
    <property type="entry name" value="EF-hand"/>
    <property type="match status" value="4"/>
</dbReference>
<keyword evidence="2" id="KW-0106">Calcium</keyword>
<dbReference type="InterPro" id="IPR011992">
    <property type="entry name" value="EF-hand-dom_pair"/>
</dbReference>
<reference evidence="4" key="2">
    <citation type="submission" date="2025-08" db="UniProtKB">
        <authorList>
            <consortium name="Ensembl"/>
        </authorList>
    </citation>
    <scope>IDENTIFICATION</scope>
    <source>
        <strain evidence="4">Isolate ISIS603380</strain>
    </source>
</reference>
<reference evidence="4 5" key="1">
    <citation type="submission" date="2009-06" db="EMBL/GenBank/DDBJ databases">
        <title>The Genome Sequence of Loxodonta africana (African elephant).</title>
        <authorList>
            <person name="Di Palma F."/>
            <person name="Heiman D."/>
            <person name="Young S."/>
            <person name="Johnson J."/>
            <person name="Lander E.S."/>
            <person name="Lindblad-Toh K."/>
        </authorList>
    </citation>
    <scope>NUCLEOTIDE SEQUENCE [LARGE SCALE GENOMIC DNA]</scope>
    <source>
        <strain evidence="4 5">Isolate ISIS603380</strain>
    </source>
</reference>
<evidence type="ECO:0000313" key="4">
    <source>
        <dbReference type="Ensembl" id="ENSLAFP00000021137.1"/>
    </source>
</evidence>
<feature type="domain" description="EF-hand" evidence="3">
    <location>
        <begin position="45"/>
        <end position="73"/>
    </location>
</feature>
<proteinExistence type="predicted"/>
<name>G3TZX9_LOXAF</name>
<dbReference type="InterPro" id="IPR002048">
    <property type="entry name" value="EF_hand_dom"/>
</dbReference>
<evidence type="ECO:0000259" key="3">
    <source>
        <dbReference type="SMART" id="SM00054"/>
    </source>
</evidence>
<evidence type="ECO:0000313" key="5">
    <source>
        <dbReference type="Proteomes" id="UP000007646"/>
    </source>
</evidence>
<dbReference type="Gene3D" id="1.10.238.10">
    <property type="entry name" value="EF-hand"/>
    <property type="match status" value="4"/>
</dbReference>
<reference evidence="4" key="3">
    <citation type="submission" date="2025-09" db="UniProtKB">
        <authorList>
            <consortium name="Ensembl"/>
        </authorList>
    </citation>
    <scope>IDENTIFICATION</scope>
    <source>
        <strain evidence="4">Isolate ISIS603380</strain>
    </source>
</reference>
<dbReference type="GO" id="GO:0005509">
    <property type="term" value="F:calcium ion binding"/>
    <property type="evidence" value="ECO:0007669"/>
    <property type="project" value="InterPro"/>
</dbReference>
<organism evidence="4 5">
    <name type="scientific">Loxodonta africana</name>
    <name type="common">African elephant</name>
    <dbReference type="NCBI Taxonomy" id="9785"/>
    <lineage>
        <taxon>Eukaryota</taxon>
        <taxon>Metazoa</taxon>
        <taxon>Chordata</taxon>
        <taxon>Craniata</taxon>
        <taxon>Vertebrata</taxon>
        <taxon>Euteleostomi</taxon>
        <taxon>Mammalia</taxon>
        <taxon>Eutheria</taxon>
        <taxon>Afrotheria</taxon>
        <taxon>Proboscidea</taxon>
        <taxon>Elephantidae</taxon>
        <taxon>Loxodonta</taxon>
    </lineage>
</organism>
<dbReference type="HOGENOM" id="CLU_375796_0_0_1"/>
<evidence type="ECO:0000256" key="2">
    <source>
        <dbReference type="ARBA" id="ARBA00022837"/>
    </source>
</evidence>
<dbReference type="SMART" id="SM00054">
    <property type="entry name" value="EFh"/>
    <property type="match status" value="3"/>
</dbReference>
<dbReference type="GeneTree" id="ENSGT00390000004027"/>